<dbReference type="InterPro" id="IPR019251">
    <property type="entry name" value="DUF2231_TM"/>
</dbReference>
<protein>
    <recommendedName>
        <fullName evidence="2">DUF2231 domain-containing protein</fullName>
    </recommendedName>
</protein>
<feature type="transmembrane region" description="Helical" evidence="1">
    <location>
        <begin position="12"/>
        <end position="34"/>
    </location>
</feature>
<organism evidence="3 4">
    <name type="scientific">Microlunatus spumicola</name>
    <dbReference type="NCBI Taxonomy" id="81499"/>
    <lineage>
        <taxon>Bacteria</taxon>
        <taxon>Bacillati</taxon>
        <taxon>Actinomycetota</taxon>
        <taxon>Actinomycetes</taxon>
        <taxon>Propionibacteriales</taxon>
        <taxon>Propionibacteriaceae</taxon>
        <taxon>Microlunatus</taxon>
    </lineage>
</organism>
<proteinExistence type="predicted"/>
<dbReference type="Proteomes" id="UP001500767">
    <property type="component" value="Unassembled WGS sequence"/>
</dbReference>
<evidence type="ECO:0000313" key="4">
    <source>
        <dbReference type="Proteomes" id="UP001500767"/>
    </source>
</evidence>
<evidence type="ECO:0000256" key="1">
    <source>
        <dbReference type="SAM" id="Phobius"/>
    </source>
</evidence>
<feature type="transmembrane region" description="Helical" evidence="1">
    <location>
        <begin position="40"/>
        <end position="59"/>
    </location>
</feature>
<keyword evidence="1" id="KW-0812">Transmembrane</keyword>
<comment type="caution">
    <text evidence="3">The sequence shown here is derived from an EMBL/GenBank/DDBJ whole genome shotgun (WGS) entry which is preliminary data.</text>
</comment>
<reference evidence="4" key="1">
    <citation type="journal article" date="2019" name="Int. J. Syst. Evol. Microbiol.">
        <title>The Global Catalogue of Microorganisms (GCM) 10K type strain sequencing project: providing services to taxonomists for standard genome sequencing and annotation.</title>
        <authorList>
            <consortium name="The Broad Institute Genomics Platform"/>
            <consortium name="The Broad Institute Genome Sequencing Center for Infectious Disease"/>
            <person name="Wu L."/>
            <person name="Ma J."/>
        </authorList>
    </citation>
    <scope>NUCLEOTIDE SEQUENCE [LARGE SCALE GENOMIC DNA]</scope>
    <source>
        <strain evidence="4">JCM 16540</strain>
    </source>
</reference>
<gene>
    <name evidence="3" type="ORF">GCM10022197_04810</name>
</gene>
<dbReference type="Pfam" id="PF09990">
    <property type="entry name" value="DUF2231"/>
    <property type="match status" value="1"/>
</dbReference>
<sequence>MFDSIGDMPLHPLVVHAVVVGAPLAALLGFLFAVPRLRAWARWPLGVVAVGAFAAAVVAKESGEGLQRSLGITPGTPTIGPLIARHSMLATQLLVVLAAYGVLAVLSALVVGRGGAGVVRVVDRVLPALLVVVGVLVLVWCFRVGDAGSRAVWNPTGTQTY</sequence>
<feature type="domain" description="DUF2231" evidence="2">
    <location>
        <begin position="8"/>
        <end position="154"/>
    </location>
</feature>
<evidence type="ECO:0000313" key="3">
    <source>
        <dbReference type="EMBL" id="GAA3552795.1"/>
    </source>
</evidence>
<accession>A0ABP6WN08</accession>
<keyword evidence="4" id="KW-1185">Reference proteome</keyword>
<feature type="transmembrane region" description="Helical" evidence="1">
    <location>
        <begin position="124"/>
        <end position="142"/>
    </location>
</feature>
<feature type="transmembrane region" description="Helical" evidence="1">
    <location>
        <begin position="93"/>
        <end position="112"/>
    </location>
</feature>
<dbReference type="EMBL" id="BAAAYR010000001">
    <property type="protein sequence ID" value="GAA3552795.1"/>
    <property type="molecule type" value="Genomic_DNA"/>
</dbReference>
<keyword evidence="1" id="KW-1133">Transmembrane helix</keyword>
<dbReference type="RefSeq" id="WP_204912406.1">
    <property type="nucleotide sequence ID" value="NZ_BAAAYR010000001.1"/>
</dbReference>
<keyword evidence="1" id="KW-0472">Membrane</keyword>
<evidence type="ECO:0000259" key="2">
    <source>
        <dbReference type="Pfam" id="PF09990"/>
    </source>
</evidence>
<name>A0ABP6WN08_9ACTN</name>